<keyword evidence="1" id="KW-1133">Transmembrane helix</keyword>
<sequence length="119" mass="13370">MVLNIIKIVVLPFIIIIAGVTFLLLPAKKINNIWGFRTRASSRSISTWKYANKRAGQLFLGMGIVLECISLAFVFSKLIDYTQVISIIAYSVLGIIVIVFLIVQVELHKKFDKNGNKTE</sequence>
<keyword evidence="1" id="KW-0472">Membrane</keyword>
<feature type="transmembrane region" description="Helical" evidence="1">
    <location>
        <begin position="6"/>
        <end position="27"/>
    </location>
</feature>
<proteinExistence type="predicted"/>
<dbReference type="OrthoDB" id="3173919at2"/>
<evidence type="ECO:0000313" key="2">
    <source>
        <dbReference type="EMBL" id="SKC54102.1"/>
    </source>
</evidence>
<accession>A0A1T5JRN4</accession>
<dbReference type="RefSeq" id="WP_079490237.1">
    <property type="nucleotide sequence ID" value="NZ_FUZT01000003.1"/>
</dbReference>
<dbReference type="Pfam" id="PF13630">
    <property type="entry name" value="SdpI"/>
    <property type="match status" value="1"/>
</dbReference>
<feature type="transmembrane region" description="Helical" evidence="1">
    <location>
        <begin position="58"/>
        <end position="75"/>
    </location>
</feature>
<name>A0A1T5JRN4_9FIRM</name>
<keyword evidence="3" id="KW-1185">Reference proteome</keyword>
<keyword evidence="1" id="KW-0812">Transmembrane</keyword>
<dbReference type="InterPro" id="IPR025962">
    <property type="entry name" value="SdpI/YhfL"/>
</dbReference>
<gene>
    <name evidence="2" type="ORF">SAMN02194393_01277</name>
</gene>
<dbReference type="AlphaFoldDB" id="A0A1T5JRN4"/>
<feature type="transmembrane region" description="Helical" evidence="1">
    <location>
        <begin position="81"/>
        <end position="103"/>
    </location>
</feature>
<dbReference type="Proteomes" id="UP000190285">
    <property type="component" value="Unassembled WGS sequence"/>
</dbReference>
<evidence type="ECO:0000256" key="1">
    <source>
        <dbReference type="SAM" id="Phobius"/>
    </source>
</evidence>
<dbReference type="EMBL" id="FUZT01000003">
    <property type="protein sequence ID" value="SKC54102.1"/>
    <property type="molecule type" value="Genomic_DNA"/>
</dbReference>
<evidence type="ECO:0000313" key="3">
    <source>
        <dbReference type="Proteomes" id="UP000190285"/>
    </source>
</evidence>
<reference evidence="2 3" key="1">
    <citation type="submission" date="2017-02" db="EMBL/GenBank/DDBJ databases">
        <authorList>
            <person name="Peterson S.W."/>
        </authorList>
    </citation>
    <scope>NUCLEOTIDE SEQUENCE [LARGE SCALE GENOMIC DNA]</scope>
    <source>
        <strain evidence="2 3">M1</strain>
    </source>
</reference>
<organism evidence="2 3">
    <name type="scientific">Maledivibacter halophilus</name>
    <dbReference type="NCBI Taxonomy" id="36842"/>
    <lineage>
        <taxon>Bacteria</taxon>
        <taxon>Bacillati</taxon>
        <taxon>Bacillota</taxon>
        <taxon>Clostridia</taxon>
        <taxon>Peptostreptococcales</taxon>
        <taxon>Caminicellaceae</taxon>
        <taxon>Maledivibacter</taxon>
    </lineage>
</organism>
<protein>
    <submittedName>
        <fullName evidence="2">SdpI/YhfL protein family protein</fullName>
    </submittedName>
</protein>